<name>A0A9D4ZKC3_ADICA</name>
<gene>
    <name evidence="1" type="ORF">GOP47_0006489</name>
</gene>
<dbReference type="Proteomes" id="UP000886520">
    <property type="component" value="Chromosome 6"/>
</dbReference>
<comment type="caution">
    <text evidence="1">The sequence shown here is derived from an EMBL/GenBank/DDBJ whole genome shotgun (WGS) entry which is preliminary data.</text>
</comment>
<sequence length="124" mass="13993">MDSMCSLCLKILLSRELVELKERLHTFFHPQRGLSLHLHHHVSPSKLLQIWVLSTNSPHHLAGGVWARVDSSCDTHVHRRPLIGWQVRECLELVAGVFSSHGPLSSTIFTQKDSTIKIGYKLPG</sequence>
<accession>A0A9D4ZKC3</accession>
<reference evidence="1" key="1">
    <citation type="submission" date="2021-01" db="EMBL/GenBank/DDBJ databases">
        <title>Adiantum capillus-veneris genome.</title>
        <authorList>
            <person name="Fang Y."/>
            <person name="Liao Q."/>
        </authorList>
    </citation>
    <scope>NUCLEOTIDE SEQUENCE</scope>
    <source>
        <strain evidence="1">H3</strain>
        <tissue evidence="1">Leaf</tissue>
    </source>
</reference>
<evidence type="ECO:0000313" key="2">
    <source>
        <dbReference type="Proteomes" id="UP000886520"/>
    </source>
</evidence>
<evidence type="ECO:0000313" key="1">
    <source>
        <dbReference type="EMBL" id="KAI5078818.1"/>
    </source>
</evidence>
<dbReference type="AlphaFoldDB" id="A0A9D4ZKC3"/>
<organism evidence="1 2">
    <name type="scientific">Adiantum capillus-veneris</name>
    <name type="common">Maidenhair fern</name>
    <dbReference type="NCBI Taxonomy" id="13818"/>
    <lineage>
        <taxon>Eukaryota</taxon>
        <taxon>Viridiplantae</taxon>
        <taxon>Streptophyta</taxon>
        <taxon>Embryophyta</taxon>
        <taxon>Tracheophyta</taxon>
        <taxon>Polypodiopsida</taxon>
        <taxon>Polypodiidae</taxon>
        <taxon>Polypodiales</taxon>
        <taxon>Pteridineae</taxon>
        <taxon>Pteridaceae</taxon>
        <taxon>Vittarioideae</taxon>
        <taxon>Adiantum</taxon>
    </lineage>
</organism>
<protein>
    <submittedName>
        <fullName evidence="1">Uncharacterized protein</fullName>
    </submittedName>
</protein>
<proteinExistence type="predicted"/>
<dbReference type="EMBL" id="JABFUD020000006">
    <property type="protein sequence ID" value="KAI5078818.1"/>
    <property type="molecule type" value="Genomic_DNA"/>
</dbReference>
<keyword evidence="2" id="KW-1185">Reference proteome</keyword>